<dbReference type="InterPro" id="IPR020014">
    <property type="entry name" value="Decahaem_cyt-c_OmcA/MtrC"/>
</dbReference>
<dbReference type="NCBIfam" id="TIGR03507">
    <property type="entry name" value="decahem_SO1788"/>
    <property type="match status" value="1"/>
</dbReference>
<reference evidence="4 5" key="1">
    <citation type="submission" date="2019-06" db="EMBL/GenBank/DDBJ databases">
        <title>The genome of Shewanella sp. SM1901.</title>
        <authorList>
            <person name="Cha Q."/>
        </authorList>
    </citation>
    <scope>NUCLEOTIDE SEQUENCE [LARGE SCALE GENOMIC DNA]</scope>
    <source>
        <strain evidence="4 5">SM1901</strain>
    </source>
</reference>
<feature type="domain" description="Outer membrane cytochrome MtrC/MtrF-like" evidence="3">
    <location>
        <begin position="557"/>
        <end position="763"/>
    </location>
</feature>
<dbReference type="InterPro" id="IPR036280">
    <property type="entry name" value="Multihaem_cyt_sf"/>
</dbReference>
<evidence type="ECO:0000259" key="3">
    <source>
        <dbReference type="Pfam" id="PF22113"/>
    </source>
</evidence>
<keyword evidence="5" id="KW-1185">Reference proteome</keyword>
<evidence type="ECO:0000313" key="5">
    <source>
        <dbReference type="Proteomes" id="UP000319809"/>
    </source>
</evidence>
<dbReference type="Proteomes" id="UP000319809">
    <property type="component" value="Chromosome"/>
</dbReference>
<dbReference type="GO" id="GO:0016491">
    <property type="term" value="F:oxidoreductase activity"/>
    <property type="evidence" value="ECO:0007669"/>
    <property type="project" value="TreeGrafter"/>
</dbReference>
<dbReference type="PANTHER" id="PTHR35038">
    <property type="entry name" value="DISSIMILATORY SULFITE REDUCTASE SIRA"/>
    <property type="match status" value="1"/>
</dbReference>
<evidence type="ECO:0000256" key="2">
    <source>
        <dbReference type="SAM" id="SignalP"/>
    </source>
</evidence>
<evidence type="ECO:0000313" key="4">
    <source>
        <dbReference type="EMBL" id="QDE32234.1"/>
    </source>
</evidence>
<feature type="domain" description="Outer membrane cytochrome MtrC/MtrF-like" evidence="3">
    <location>
        <begin position="231"/>
        <end position="383"/>
    </location>
</feature>
<dbReference type="AlphaFoldDB" id="A0A4Y5YHR6"/>
<organism evidence="4 5">
    <name type="scientific">Shewanella polaris</name>
    <dbReference type="NCBI Taxonomy" id="2588449"/>
    <lineage>
        <taxon>Bacteria</taxon>
        <taxon>Pseudomonadati</taxon>
        <taxon>Pseudomonadota</taxon>
        <taxon>Gammaproteobacteria</taxon>
        <taxon>Alteromonadales</taxon>
        <taxon>Shewanellaceae</taxon>
        <taxon>Shewanella</taxon>
    </lineage>
</organism>
<feature type="chain" id="PRO_5021250147" evidence="2">
    <location>
        <begin position="21"/>
        <end position="767"/>
    </location>
</feature>
<dbReference type="PANTHER" id="PTHR35038:SF6">
    <property type="entry name" value="SURFACE LOCALIZED DECAHEME CYTOCHROME C LIPOPROTEIN"/>
    <property type="match status" value="1"/>
</dbReference>
<feature type="signal peptide" evidence="2">
    <location>
        <begin position="1"/>
        <end position="20"/>
    </location>
</feature>
<dbReference type="InterPro" id="IPR051829">
    <property type="entry name" value="Multiheme_Cytochr_ET"/>
</dbReference>
<name>A0A4Y5YHR6_9GAMM</name>
<protein>
    <submittedName>
        <fullName evidence="4">OmcA/MtrC family decaheme c-type cytochrome</fullName>
    </submittedName>
</protein>
<proteinExistence type="predicted"/>
<dbReference type="EMBL" id="CP041036">
    <property type="protein sequence ID" value="QDE32234.1"/>
    <property type="molecule type" value="Genomic_DNA"/>
</dbReference>
<dbReference type="SUPFAM" id="SSF48695">
    <property type="entry name" value="Multiheme cytochromes"/>
    <property type="match status" value="1"/>
</dbReference>
<dbReference type="PROSITE" id="PS51257">
    <property type="entry name" value="PROKAR_LIPOPROTEIN"/>
    <property type="match status" value="1"/>
</dbReference>
<dbReference type="KEGG" id="spol:FH971_15450"/>
<accession>A0A4Y5YHR6</accession>
<dbReference type="InterPro" id="IPR054337">
    <property type="entry name" value="Mtrc-MtrF-like_dom_II/IV"/>
</dbReference>
<evidence type="ECO:0000256" key="1">
    <source>
        <dbReference type="ARBA" id="ARBA00022729"/>
    </source>
</evidence>
<dbReference type="RefSeq" id="WP_140234913.1">
    <property type="nucleotide sequence ID" value="NZ_CP041036.1"/>
</dbReference>
<gene>
    <name evidence="4" type="ORF">FH971_15450</name>
</gene>
<dbReference type="Pfam" id="PF22113">
    <property type="entry name" value="Mtrc-MtrF_II-IV_dom"/>
    <property type="match status" value="2"/>
</dbReference>
<keyword evidence="1 2" id="KW-0732">Signal</keyword>
<sequence>MKKYNRTLLAAAFIAAFGLAGCGSDGSDGADGADGAAGADGADGTNAGLTVTTVEDAANFTLTIAPTDIVVVGTDDFSFKFTATAEGSGGATFPFSGLEKVQLYVTSQSENTTDTGAPYLWTSHLYANDFVSDNAMYCTLTGTATTRAGVEVEACTIAEDPANPGTYTGTWEHDGNAPSVLTDGDANNLVRVMLRAYNVAMADGTGISDKLLSTPIDFIPATGELAVSEKDSVSNAACIQCHSSLDGYADTDMRMSNISAHHNYQKVENCVACHNPAMAADEDYADLGYNISFNSMIHTIHAGHHIADSLTGEAAELFGEIGFPAELNECTVCHDNGTQWNDNVYKEACVSCHVDVNLTTGENHNGIVPSSDAVCSGCHGSGILSPMEAHKVGLRDNVAEGLVFDFTSAVATVTADPSISTLTVTANVTLNGAVIADGTDLSEYMTSTSRGFLIGNLSEDGAVTSGLGMSVIDDAVSMTGGVLTVASDFDASLLVGPIYVTAEVQVCAEDDMIVMCTEDADGNIEQLGVANSAPVKYFNLTDADATEVVSRFDDPARITVTEAKCNSCHGSLTYVKGTHGVTEFTQCMDCHNENVGRSGHPVQYKSDEVDEDGDAIWVTTDVTFSQRDLFGVAHRFHSGLWDATRGEPGIYRDADGELHGYPAVQTNCTECHNDGESLFADDGGLTSGKRAIKVSTSEALYISPVAEACRSCHAHSGAAALAHFKANGATVQGTPDSTADLPVESCATCHAEGKTYGVDVVHGSSAH</sequence>
<dbReference type="Gene3D" id="1.10.720.180">
    <property type="match status" value="2"/>
</dbReference>